<name>A0AAD6IFQ0_PENCN</name>
<accession>A0AAD6IFQ0</accession>
<reference evidence="1" key="2">
    <citation type="submission" date="2023-01" db="EMBL/GenBank/DDBJ databases">
        <authorList>
            <person name="Petersen C."/>
        </authorList>
    </citation>
    <scope>NUCLEOTIDE SEQUENCE</scope>
    <source>
        <strain evidence="1">IBT 15450</strain>
    </source>
</reference>
<sequence>MVWAVSLDADRAATRGEGDVYIGPDLWTNDTAEVAFNAPCTLVFPPYPLETPVTITWPEYETSVLSTSDGTVHTKSTKFVVTAA</sequence>
<evidence type="ECO:0000313" key="1">
    <source>
        <dbReference type="EMBL" id="KAJ6044478.1"/>
    </source>
</evidence>
<keyword evidence="2" id="KW-1185">Reference proteome</keyword>
<comment type="caution">
    <text evidence="1">The sequence shown here is derived from an EMBL/GenBank/DDBJ whole genome shotgun (WGS) entry which is preliminary data.</text>
</comment>
<dbReference type="Proteomes" id="UP001219568">
    <property type="component" value="Unassembled WGS sequence"/>
</dbReference>
<dbReference type="EMBL" id="JAQJZL010000004">
    <property type="protein sequence ID" value="KAJ6044478.1"/>
    <property type="molecule type" value="Genomic_DNA"/>
</dbReference>
<reference evidence="1" key="1">
    <citation type="journal article" date="2023" name="IMA Fungus">
        <title>Comparative genomic study of the Penicillium genus elucidates a diverse pangenome and 15 lateral gene transfer events.</title>
        <authorList>
            <person name="Petersen C."/>
            <person name="Sorensen T."/>
            <person name="Nielsen M.R."/>
            <person name="Sondergaard T.E."/>
            <person name="Sorensen J.L."/>
            <person name="Fitzpatrick D.A."/>
            <person name="Frisvad J.C."/>
            <person name="Nielsen K.L."/>
        </authorList>
    </citation>
    <scope>NUCLEOTIDE SEQUENCE</scope>
    <source>
        <strain evidence="1">IBT 15450</strain>
    </source>
</reference>
<evidence type="ECO:0000313" key="2">
    <source>
        <dbReference type="Proteomes" id="UP001219568"/>
    </source>
</evidence>
<gene>
    <name evidence="1" type="ORF">N7460_005833</name>
</gene>
<protein>
    <submittedName>
        <fullName evidence="1">Chitinase</fullName>
    </submittedName>
</protein>
<organism evidence="1 2">
    <name type="scientific">Penicillium canescens</name>
    <dbReference type="NCBI Taxonomy" id="5083"/>
    <lineage>
        <taxon>Eukaryota</taxon>
        <taxon>Fungi</taxon>
        <taxon>Dikarya</taxon>
        <taxon>Ascomycota</taxon>
        <taxon>Pezizomycotina</taxon>
        <taxon>Eurotiomycetes</taxon>
        <taxon>Eurotiomycetidae</taxon>
        <taxon>Eurotiales</taxon>
        <taxon>Aspergillaceae</taxon>
        <taxon>Penicillium</taxon>
    </lineage>
</organism>
<proteinExistence type="predicted"/>
<dbReference type="AlphaFoldDB" id="A0AAD6IFQ0"/>